<dbReference type="PANTHER" id="PTHR10231">
    <property type="entry name" value="NUCLEOTIDE-SUGAR TRANSMEMBRANE TRANSPORTER"/>
    <property type="match status" value="1"/>
</dbReference>
<protein>
    <submittedName>
        <fullName evidence="7">Uncharacterized protein</fullName>
    </submittedName>
</protein>
<dbReference type="EMBL" id="FN648375">
    <property type="protein sequence ID" value="CBJ48302.1"/>
    <property type="molecule type" value="Genomic_DNA"/>
</dbReference>
<evidence type="ECO:0000313" key="8">
    <source>
        <dbReference type="Proteomes" id="UP000002630"/>
    </source>
</evidence>
<dbReference type="OrthoDB" id="408493at2759"/>
<dbReference type="InterPro" id="IPR007271">
    <property type="entry name" value="Nuc_sug_transpt"/>
</dbReference>
<keyword evidence="3 6" id="KW-1133">Transmembrane helix</keyword>
<dbReference type="Pfam" id="PF04142">
    <property type="entry name" value="Nuc_sug_transp"/>
    <property type="match status" value="1"/>
</dbReference>
<dbReference type="GO" id="GO:0000139">
    <property type="term" value="C:Golgi membrane"/>
    <property type="evidence" value="ECO:0007669"/>
    <property type="project" value="InterPro"/>
</dbReference>
<feature type="transmembrane region" description="Helical" evidence="6">
    <location>
        <begin position="214"/>
        <end position="234"/>
    </location>
</feature>
<dbReference type="FunCoup" id="D7FPV6">
    <property type="interactions" value="7"/>
</dbReference>
<evidence type="ECO:0000256" key="6">
    <source>
        <dbReference type="SAM" id="Phobius"/>
    </source>
</evidence>
<sequence length="439" mass="46893">MSPEAVRGAILLTLVVQNSAQAIFMRYSFKPKSQCGGGEGNMPSRRPAVTSQVEERGQRSRVRRPRPAVMMAELCKLACSILLQYRDDGSVRHVVKTLREDVWEKPVELLKMAVPACLYVVQNNLNYVAISNLDGPTFQLLYQLKILTTALFSVVMLKRVLHMKQWGALAMLALGVGLVQVSSNSSKSSGDSEDDGAGIDDAVGDEDGSGQNPLLGLVMVLLACCTSGFAGVYFEKVLKGTSVSLWVRNMQLSGFGILLGAGCVWFKDGQAVSENGFFYGYNYAVWMAILLNSMGGLVVAMVVKYADNVIKGFATSVSIVLTALISFFLFEFQISVMFVIGAYFVLHSTFLYSQKPPNASNSSSNSSTSSSTDGGAAAKGANGSGEGDVEIPEKEVLLRGGGGQGHVSSSSLSSIESPRNGRTSGPLARKSNSKLAEPV</sequence>
<dbReference type="InterPro" id="IPR037185">
    <property type="entry name" value="EmrE-like"/>
</dbReference>
<evidence type="ECO:0000256" key="1">
    <source>
        <dbReference type="ARBA" id="ARBA00004141"/>
    </source>
</evidence>
<feature type="transmembrane region" description="Helical" evidence="6">
    <location>
        <begin position="283"/>
        <end position="303"/>
    </location>
</feature>
<feature type="compositionally biased region" description="Low complexity" evidence="5">
    <location>
        <begin position="360"/>
        <end position="381"/>
    </location>
</feature>
<dbReference type="eggNOG" id="KOG2234">
    <property type="taxonomic scope" value="Eukaryota"/>
</dbReference>
<evidence type="ECO:0000313" key="7">
    <source>
        <dbReference type="EMBL" id="CBJ48302.1"/>
    </source>
</evidence>
<organism evidence="7 8">
    <name type="scientific">Ectocarpus siliculosus</name>
    <name type="common">Brown alga</name>
    <name type="synonym">Conferva siliculosa</name>
    <dbReference type="NCBI Taxonomy" id="2880"/>
    <lineage>
        <taxon>Eukaryota</taxon>
        <taxon>Sar</taxon>
        <taxon>Stramenopiles</taxon>
        <taxon>Ochrophyta</taxon>
        <taxon>PX clade</taxon>
        <taxon>Phaeophyceae</taxon>
        <taxon>Ectocarpales</taxon>
        <taxon>Ectocarpaceae</taxon>
        <taxon>Ectocarpus</taxon>
    </lineage>
</organism>
<dbReference type="OMA" id="PALCYTV"/>
<evidence type="ECO:0000256" key="2">
    <source>
        <dbReference type="ARBA" id="ARBA00022692"/>
    </source>
</evidence>
<feature type="region of interest" description="Disordered" evidence="5">
    <location>
        <begin position="34"/>
        <end position="60"/>
    </location>
</feature>
<dbReference type="NCBIfam" id="TIGR00803">
    <property type="entry name" value="nst"/>
    <property type="match status" value="1"/>
</dbReference>
<dbReference type="InParanoid" id="D7FPV6"/>
<comment type="subcellular location">
    <subcellularLocation>
        <location evidence="1">Membrane</location>
        <topology evidence="1">Multi-pass membrane protein</topology>
    </subcellularLocation>
</comment>
<dbReference type="AlphaFoldDB" id="D7FPV6"/>
<evidence type="ECO:0000256" key="5">
    <source>
        <dbReference type="SAM" id="MobiDB-lite"/>
    </source>
</evidence>
<proteinExistence type="predicted"/>
<dbReference type="EMBL" id="FN649727">
    <property type="protein sequence ID" value="CBJ48302.1"/>
    <property type="molecule type" value="Genomic_DNA"/>
</dbReference>
<gene>
    <name evidence="7" type="ORF">Esi_0002_0021</name>
</gene>
<dbReference type="SUPFAM" id="SSF103481">
    <property type="entry name" value="Multidrug resistance efflux transporter EmrE"/>
    <property type="match status" value="1"/>
</dbReference>
<dbReference type="STRING" id="2880.D7FPV6"/>
<feature type="compositionally biased region" description="Low complexity" evidence="5">
    <location>
        <begin position="406"/>
        <end position="417"/>
    </location>
</feature>
<accession>D7FPV6</accession>
<dbReference type="Proteomes" id="UP000002630">
    <property type="component" value="Linkage Group LG02"/>
</dbReference>
<name>D7FPV6_ECTSI</name>
<keyword evidence="8" id="KW-1185">Reference proteome</keyword>
<dbReference type="GO" id="GO:0015165">
    <property type="term" value="F:pyrimidine nucleotide-sugar transmembrane transporter activity"/>
    <property type="evidence" value="ECO:0007669"/>
    <property type="project" value="InterPro"/>
</dbReference>
<keyword evidence="2 6" id="KW-0812">Transmembrane</keyword>
<evidence type="ECO:0000256" key="3">
    <source>
        <dbReference type="ARBA" id="ARBA00022989"/>
    </source>
</evidence>
<keyword evidence="4 6" id="KW-0472">Membrane</keyword>
<feature type="transmembrane region" description="Helical" evidence="6">
    <location>
        <begin position="166"/>
        <end position="183"/>
    </location>
</feature>
<evidence type="ECO:0000256" key="4">
    <source>
        <dbReference type="ARBA" id="ARBA00023136"/>
    </source>
</evidence>
<dbReference type="PIRSF" id="PIRSF005799">
    <property type="entry name" value="UDP-gal_transpt"/>
    <property type="match status" value="1"/>
</dbReference>
<feature type="transmembrane region" description="Helical" evidence="6">
    <location>
        <begin position="246"/>
        <end position="267"/>
    </location>
</feature>
<reference evidence="7 8" key="1">
    <citation type="journal article" date="2010" name="Nature">
        <title>The Ectocarpus genome and the independent evolution of multicellularity in brown algae.</title>
        <authorList>
            <person name="Cock J.M."/>
            <person name="Sterck L."/>
            <person name="Rouze P."/>
            <person name="Scornet D."/>
            <person name="Allen A.E."/>
            <person name="Amoutzias G."/>
            <person name="Anthouard V."/>
            <person name="Artiguenave F."/>
            <person name="Aury J.M."/>
            <person name="Badger J.H."/>
            <person name="Beszteri B."/>
            <person name="Billiau K."/>
            <person name="Bonnet E."/>
            <person name="Bothwell J.H."/>
            <person name="Bowler C."/>
            <person name="Boyen C."/>
            <person name="Brownlee C."/>
            <person name="Carrano C.J."/>
            <person name="Charrier B."/>
            <person name="Cho G.Y."/>
            <person name="Coelho S.M."/>
            <person name="Collen J."/>
            <person name="Corre E."/>
            <person name="Da Silva C."/>
            <person name="Delage L."/>
            <person name="Delaroque N."/>
            <person name="Dittami S.M."/>
            <person name="Doulbeau S."/>
            <person name="Elias M."/>
            <person name="Farnham G."/>
            <person name="Gachon C.M."/>
            <person name="Gschloessl B."/>
            <person name="Heesch S."/>
            <person name="Jabbari K."/>
            <person name="Jubin C."/>
            <person name="Kawai H."/>
            <person name="Kimura K."/>
            <person name="Kloareg B."/>
            <person name="Kupper F.C."/>
            <person name="Lang D."/>
            <person name="Le Bail A."/>
            <person name="Leblanc C."/>
            <person name="Lerouge P."/>
            <person name="Lohr M."/>
            <person name="Lopez P.J."/>
            <person name="Martens C."/>
            <person name="Maumus F."/>
            <person name="Michel G."/>
            <person name="Miranda-Saavedra D."/>
            <person name="Morales J."/>
            <person name="Moreau H."/>
            <person name="Motomura T."/>
            <person name="Nagasato C."/>
            <person name="Napoli C.A."/>
            <person name="Nelson D.R."/>
            <person name="Nyvall-Collen P."/>
            <person name="Peters A.F."/>
            <person name="Pommier C."/>
            <person name="Potin P."/>
            <person name="Poulain J."/>
            <person name="Quesneville H."/>
            <person name="Read B."/>
            <person name="Rensing S.A."/>
            <person name="Ritter A."/>
            <person name="Rousvoal S."/>
            <person name="Samanta M."/>
            <person name="Samson G."/>
            <person name="Schroeder D.C."/>
            <person name="Segurens B."/>
            <person name="Strittmatter M."/>
            <person name="Tonon T."/>
            <person name="Tregear J.W."/>
            <person name="Valentin K."/>
            <person name="von Dassow P."/>
            <person name="Yamagishi T."/>
            <person name="Van de Peer Y."/>
            <person name="Wincker P."/>
        </authorList>
    </citation>
    <scope>NUCLEOTIDE SEQUENCE [LARGE SCALE GENOMIC DNA]</scope>
    <source>
        <strain evidence="8">Ec32 / CCAP1310/4</strain>
    </source>
</reference>
<feature type="region of interest" description="Disordered" evidence="5">
    <location>
        <begin position="358"/>
        <end position="439"/>
    </location>
</feature>